<keyword evidence="17" id="KW-0812">Transmembrane</keyword>
<dbReference type="GO" id="GO:0005737">
    <property type="term" value="C:cytoplasm"/>
    <property type="evidence" value="ECO:0007669"/>
    <property type="project" value="UniProtKB-SubCell"/>
</dbReference>
<keyword evidence="12" id="KW-0443">Lipid metabolism</keyword>
<organism evidence="19 20">
    <name type="scientific">Reticulomyxa filosa</name>
    <dbReference type="NCBI Taxonomy" id="46433"/>
    <lineage>
        <taxon>Eukaryota</taxon>
        <taxon>Sar</taxon>
        <taxon>Rhizaria</taxon>
        <taxon>Retaria</taxon>
        <taxon>Foraminifera</taxon>
        <taxon>Monothalamids</taxon>
        <taxon>Reticulomyxidae</taxon>
        <taxon>Reticulomyxa</taxon>
    </lineage>
</organism>
<keyword evidence="17" id="KW-1133">Transmembrane helix</keyword>
<evidence type="ECO:0000256" key="17">
    <source>
        <dbReference type="SAM" id="Phobius"/>
    </source>
</evidence>
<dbReference type="Pfam" id="PF07994">
    <property type="entry name" value="NAD_binding_5"/>
    <property type="match status" value="1"/>
</dbReference>
<dbReference type="EC" id="5.5.1.4" evidence="7"/>
<dbReference type="SUPFAM" id="SSF55347">
    <property type="entry name" value="Glyceraldehyde-3-phosphate dehydrogenase-like, C-terminal domain"/>
    <property type="match status" value="1"/>
</dbReference>
<evidence type="ECO:0000256" key="13">
    <source>
        <dbReference type="ARBA" id="ARBA00023209"/>
    </source>
</evidence>
<keyword evidence="17" id="KW-0472">Membrane</keyword>
<dbReference type="InterPro" id="IPR002587">
    <property type="entry name" value="Myo-inos-1-P_Synthase"/>
</dbReference>
<dbReference type="GO" id="GO:0006021">
    <property type="term" value="P:inositol biosynthetic process"/>
    <property type="evidence" value="ECO:0007669"/>
    <property type="project" value="UniProtKB-UniPathway"/>
</dbReference>
<keyword evidence="20" id="KW-1185">Reference proteome</keyword>
<keyword evidence="14" id="KW-0413">Isomerase</keyword>
<evidence type="ECO:0000256" key="7">
    <source>
        <dbReference type="ARBA" id="ARBA00012125"/>
    </source>
</evidence>
<accession>X6P625</accession>
<dbReference type="Pfam" id="PF01658">
    <property type="entry name" value="Inos-1-P_synth"/>
    <property type="match status" value="1"/>
</dbReference>
<gene>
    <name evidence="19" type="ORF">RFI_03128</name>
</gene>
<comment type="subcellular location">
    <subcellularLocation>
        <location evidence="3">Cytoplasm</location>
    </subcellularLocation>
</comment>
<keyword evidence="10" id="KW-0398">Inositol biosynthesis</keyword>
<evidence type="ECO:0000259" key="18">
    <source>
        <dbReference type="Pfam" id="PF01658"/>
    </source>
</evidence>
<dbReference type="OMA" id="VYVPMKE"/>
<evidence type="ECO:0000256" key="8">
    <source>
        <dbReference type="ARBA" id="ARBA00022490"/>
    </source>
</evidence>
<proteinExistence type="inferred from homology"/>
<feature type="transmembrane region" description="Helical" evidence="17">
    <location>
        <begin position="21"/>
        <end position="42"/>
    </location>
</feature>
<evidence type="ECO:0000256" key="14">
    <source>
        <dbReference type="ARBA" id="ARBA00023235"/>
    </source>
</evidence>
<keyword evidence="11" id="KW-0520">NAD</keyword>
<evidence type="ECO:0000256" key="9">
    <source>
        <dbReference type="ARBA" id="ARBA00022516"/>
    </source>
</evidence>
<evidence type="ECO:0000256" key="3">
    <source>
        <dbReference type="ARBA" id="ARBA00004496"/>
    </source>
</evidence>
<sequence length="614" mass="69398">MEAIPRSREYIFRTKRKVSRTGVLLVGIGGNNGTTVLSGILANQKNMTWQTKNGVQKANYFGSITHAGTTYLGINKEKNEEIFVPLRSLLPMLHGNDLVVDGWDINDMPLDEALTRAQVYPYTLQEQLKPLLKKLGKPMKSIYYPDFIASNQNDRANNILPGNKCCIEHLTQIRKDIRTFKAKHKLDTVVVLWTANTERYCEVLRGVHDTEENLLRAIAEGHKEIAPSQMFAVASLLEGCSYINGSPQNTFVPAIITMAQQRKLFIGGDDFKSGQTKLKSVLVDFLVASGLKPTSIVSYNHLGNNDGKNLIEEKQFRSKEISKSNVVDDMVHSNNILYSCPDGKDKPDHVVVIKYVPSVGDSKRAMDEYIASIFMGGAQTIAIHNTCEDSLLAAPIIIDLVVLTELFQRIEWKVCDNKSNNDNFGESLPGSWDSFGSILTILSFLLKAPLVPDDSPLVNALFKQRGCLENILRACAGLPPINDMHLEKSKGCKKKKLVCFFAELRGVLFQIDFVGVNADGWDRYFCLSFFFLLCSVYIFFLPEKLLIKILFFRDKKRSRTSKIPVHKKNLNNTQSISLYIGWVTCSFFFFFATMIFLINYNKCRITTKWRKFNI</sequence>
<comment type="cofactor">
    <cofactor evidence="2">
        <name>NAD(+)</name>
        <dbReference type="ChEBI" id="CHEBI:57540"/>
    </cofactor>
</comment>
<evidence type="ECO:0000256" key="4">
    <source>
        <dbReference type="ARBA" id="ARBA00005117"/>
    </source>
</evidence>
<dbReference type="FunFam" id="3.40.50.720:FF:000069">
    <property type="entry name" value="Inositol-3-phosphate synthase 1"/>
    <property type="match status" value="1"/>
</dbReference>
<keyword evidence="13" id="KW-0594">Phospholipid biosynthesis</keyword>
<evidence type="ECO:0000256" key="12">
    <source>
        <dbReference type="ARBA" id="ARBA00023098"/>
    </source>
</evidence>
<evidence type="ECO:0000256" key="2">
    <source>
        <dbReference type="ARBA" id="ARBA00001911"/>
    </source>
</evidence>
<evidence type="ECO:0000256" key="10">
    <source>
        <dbReference type="ARBA" id="ARBA00022550"/>
    </source>
</evidence>
<evidence type="ECO:0000256" key="11">
    <source>
        <dbReference type="ARBA" id="ARBA00023027"/>
    </source>
</evidence>
<dbReference type="PANTHER" id="PTHR11510">
    <property type="entry name" value="MYO-INOSITOL-1 PHOSPHATE SYNTHASE"/>
    <property type="match status" value="1"/>
</dbReference>
<evidence type="ECO:0000256" key="6">
    <source>
        <dbReference type="ARBA" id="ARBA00011881"/>
    </source>
</evidence>
<dbReference type="Gene3D" id="3.40.50.720">
    <property type="entry name" value="NAD(P)-binding Rossmann-like Domain"/>
    <property type="match status" value="2"/>
</dbReference>
<dbReference type="InterPro" id="IPR036291">
    <property type="entry name" value="NAD(P)-bd_dom_sf"/>
</dbReference>
<comment type="caution">
    <text evidence="19">The sequence shown here is derived from an EMBL/GenBank/DDBJ whole genome shotgun (WGS) entry which is preliminary data.</text>
</comment>
<dbReference type="InterPro" id="IPR013021">
    <property type="entry name" value="Myo-inos-1-P_Synthase_GAPDH"/>
</dbReference>
<dbReference type="EMBL" id="ASPP01002996">
    <property type="protein sequence ID" value="ETO33965.1"/>
    <property type="molecule type" value="Genomic_DNA"/>
</dbReference>
<evidence type="ECO:0000256" key="5">
    <source>
        <dbReference type="ARBA" id="ARBA00010813"/>
    </source>
</evidence>
<keyword evidence="15" id="KW-1208">Phospholipid metabolism</keyword>
<evidence type="ECO:0000313" key="19">
    <source>
        <dbReference type="EMBL" id="ETO33965.1"/>
    </source>
</evidence>
<dbReference type="SUPFAM" id="SSF51735">
    <property type="entry name" value="NAD(P)-binding Rossmann-fold domains"/>
    <property type="match status" value="1"/>
</dbReference>
<reference evidence="19 20" key="1">
    <citation type="journal article" date="2013" name="Curr. Biol.">
        <title>The Genome of the Foraminiferan Reticulomyxa filosa.</title>
        <authorList>
            <person name="Glockner G."/>
            <person name="Hulsmann N."/>
            <person name="Schleicher M."/>
            <person name="Noegel A.A."/>
            <person name="Eichinger L."/>
            <person name="Gallinger C."/>
            <person name="Pawlowski J."/>
            <person name="Sierra R."/>
            <person name="Euteneuer U."/>
            <person name="Pillet L."/>
            <person name="Moustafa A."/>
            <person name="Platzer M."/>
            <person name="Groth M."/>
            <person name="Szafranski K."/>
            <person name="Schliwa M."/>
        </authorList>
    </citation>
    <scope>NUCLEOTIDE SEQUENCE [LARGE SCALE GENOMIC DNA]</scope>
</reference>
<dbReference type="UniPathway" id="UPA00823">
    <property type="reaction ID" value="UER00787"/>
</dbReference>
<dbReference type="GO" id="GO:0004512">
    <property type="term" value="F:inositol-3-phosphate synthase activity"/>
    <property type="evidence" value="ECO:0007669"/>
    <property type="project" value="UniProtKB-EC"/>
</dbReference>
<keyword evidence="9" id="KW-0444">Lipid biosynthesis</keyword>
<keyword evidence="8" id="KW-0963">Cytoplasm</keyword>
<feature type="transmembrane region" description="Helical" evidence="17">
    <location>
        <begin position="576"/>
        <end position="598"/>
    </location>
</feature>
<comment type="similarity">
    <text evidence="5">Belongs to the myo-inositol 1-phosphate synthase family.</text>
</comment>
<feature type="domain" description="Myo-inositol-1-phosphate synthase GAPDH-like" evidence="18">
    <location>
        <begin position="274"/>
        <end position="390"/>
    </location>
</feature>
<evidence type="ECO:0000256" key="16">
    <source>
        <dbReference type="ARBA" id="ARBA00070063"/>
    </source>
</evidence>
<name>X6P625_RETFI</name>
<dbReference type="OrthoDB" id="2887at2759"/>
<feature type="transmembrane region" description="Helical" evidence="17">
    <location>
        <begin position="529"/>
        <end position="552"/>
    </location>
</feature>
<dbReference type="Proteomes" id="UP000023152">
    <property type="component" value="Unassembled WGS sequence"/>
</dbReference>
<comment type="pathway">
    <text evidence="4">Polyol metabolism; myo-inositol biosynthesis; myo-inositol from D-glucose 6-phosphate: step 1/2.</text>
</comment>
<comment type="catalytic activity">
    <reaction evidence="1">
        <text>D-glucose 6-phosphate = 1D-myo-inositol 3-phosphate</text>
        <dbReference type="Rhea" id="RHEA:10716"/>
        <dbReference type="ChEBI" id="CHEBI:58401"/>
        <dbReference type="ChEBI" id="CHEBI:61548"/>
        <dbReference type="EC" id="5.5.1.4"/>
    </reaction>
</comment>
<comment type="subunit">
    <text evidence="6">Homotetramer.</text>
</comment>
<dbReference type="AlphaFoldDB" id="X6P625"/>
<protein>
    <recommendedName>
        <fullName evidence="16">Inositol-3-phosphate synthase</fullName>
        <ecNumber evidence="7">5.5.1.4</ecNumber>
    </recommendedName>
</protein>
<dbReference type="GO" id="GO:0008654">
    <property type="term" value="P:phospholipid biosynthetic process"/>
    <property type="evidence" value="ECO:0007669"/>
    <property type="project" value="UniProtKB-KW"/>
</dbReference>
<evidence type="ECO:0000256" key="15">
    <source>
        <dbReference type="ARBA" id="ARBA00023264"/>
    </source>
</evidence>
<dbReference type="FunFam" id="3.40.50.720:FF:000334">
    <property type="entry name" value="Inositol-3-phosphate synthase"/>
    <property type="match status" value="1"/>
</dbReference>
<evidence type="ECO:0000313" key="20">
    <source>
        <dbReference type="Proteomes" id="UP000023152"/>
    </source>
</evidence>
<evidence type="ECO:0000256" key="1">
    <source>
        <dbReference type="ARBA" id="ARBA00000113"/>
    </source>
</evidence>